<sequence length="414" mass="43405">APAPCAAGDVACSGGAAAAPARLQRAAEVLVPAGAILLGAALLLLGLRMPGLFALYFGAQTGFNLYMKVILSDADVAGALGLRGVPAAFLVTALQQLVAFVLLTGAVGALWLTRWRYRVKRLETPEEWVAVLCLSAAFGANIGLNNLSLSYLPVSLNLTIRSCLPLVTLAVQLVISRCRMGDAPPTSHTEVGLMSLGVFFACLATMAKGEGSHSAQEVSHLCFGVAACCLSCVAAALNMVIVAAVGQKMDMNPVDSALYMALPAALCLMPPAFFVPHPVGWPGFERLTDVQVLRQVLTLSPGTVGWLALSGVFGVAYNVLQFQLVQAFSAAHTAFAGNFNKGATIALSICLSLESLPPRPWDRVMLIALAGNVCAFACYSAAARSRGLEGWGTTRREPAVQQHRSWPGWGPRSV</sequence>
<feature type="transmembrane region" description="Helical" evidence="10">
    <location>
        <begin position="187"/>
        <end position="206"/>
    </location>
</feature>
<organism evidence="11 12">
    <name type="scientific">Prorocentrum cordatum</name>
    <dbReference type="NCBI Taxonomy" id="2364126"/>
    <lineage>
        <taxon>Eukaryota</taxon>
        <taxon>Sar</taxon>
        <taxon>Alveolata</taxon>
        <taxon>Dinophyceae</taxon>
        <taxon>Prorocentrales</taxon>
        <taxon>Prorocentraceae</taxon>
        <taxon>Prorocentrum</taxon>
    </lineage>
</organism>
<name>A0ABN9SIK5_9DINO</name>
<dbReference type="PANTHER" id="PTHR11132">
    <property type="entry name" value="SOLUTE CARRIER FAMILY 35"/>
    <property type="match status" value="1"/>
</dbReference>
<accession>A0ABN9SIK5</accession>
<evidence type="ECO:0000256" key="5">
    <source>
        <dbReference type="ARBA" id="ARBA00022989"/>
    </source>
</evidence>
<keyword evidence="5 10" id="KW-1133">Transmembrane helix</keyword>
<dbReference type="InterPro" id="IPR013657">
    <property type="entry name" value="SCL35B1-4/HUT1"/>
</dbReference>
<dbReference type="InterPro" id="IPR050186">
    <property type="entry name" value="TPT_transporter"/>
</dbReference>
<evidence type="ECO:0000256" key="4">
    <source>
        <dbReference type="ARBA" id="ARBA00022692"/>
    </source>
</evidence>
<feature type="non-terminal residue" evidence="11">
    <location>
        <position position="1"/>
    </location>
</feature>
<feature type="region of interest" description="Disordered" evidence="9">
    <location>
        <begin position="394"/>
        <end position="414"/>
    </location>
</feature>
<reference evidence="11" key="1">
    <citation type="submission" date="2023-10" db="EMBL/GenBank/DDBJ databases">
        <authorList>
            <person name="Chen Y."/>
            <person name="Shah S."/>
            <person name="Dougan E. K."/>
            <person name="Thang M."/>
            <person name="Chan C."/>
        </authorList>
    </citation>
    <scope>NUCLEOTIDE SEQUENCE [LARGE SCALE GENOMIC DNA]</scope>
</reference>
<evidence type="ECO:0000256" key="8">
    <source>
        <dbReference type="ARBA" id="ARBA00023329"/>
    </source>
</evidence>
<dbReference type="Pfam" id="PF08449">
    <property type="entry name" value="UAA"/>
    <property type="match status" value="1"/>
</dbReference>
<keyword evidence="6" id="KW-0333">Golgi apparatus</keyword>
<feature type="transmembrane region" description="Helical" evidence="10">
    <location>
        <begin position="257"/>
        <end position="276"/>
    </location>
</feature>
<proteinExistence type="predicted"/>
<dbReference type="EMBL" id="CAUYUJ010011333">
    <property type="protein sequence ID" value="CAK0831558.1"/>
    <property type="molecule type" value="Genomic_DNA"/>
</dbReference>
<evidence type="ECO:0000313" key="12">
    <source>
        <dbReference type="Proteomes" id="UP001189429"/>
    </source>
</evidence>
<feature type="transmembrane region" description="Helical" evidence="10">
    <location>
        <begin position="29"/>
        <end position="57"/>
    </location>
</feature>
<keyword evidence="8" id="KW-0968">Cytoplasmic vesicle</keyword>
<protein>
    <recommendedName>
        <fullName evidence="13">Sugar phosphate transporter domain-containing protein</fullName>
    </recommendedName>
</protein>
<evidence type="ECO:0000256" key="9">
    <source>
        <dbReference type="SAM" id="MobiDB-lite"/>
    </source>
</evidence>
<keyword evidence="7 10" id="KW-0472">Membrane</keyword>
<evidence type="ECO:0000256" key="3">
    <source>
        <dbReference type="ARBA" id="ARBA00022448"/>
    </source>
</evidence>
<comment type="caution">
    <text evidence="11">The sequence shown here is derived from an EMBL/GenBank/DDBJ whole genome shotgun (WGS) entry which is preliminary data.</text>
</comment>
<feature type="transmembrane region" description="Helical" evidence="10">
    <location>
        <begin position="218"/>
        <end position="245"/>
    </location>
</feature>
<keyword evidence="4 10" id="KW-0812">Transmembrane</keyword>
<evidence type="ECO:0000256" key="7">
    <source>
        <dbReference type="ARBA" id="ARBA00023136"/>
    </source>
</evidence>
<evidence type="ECO:0000256" key="6">
    <source>
        <dbReference type="ARBA" id="ARBA00023034"/>
    </source>
</evidence>
<keyword evidence="12" id="KW-1185">Reference proteome</keyword>
<gene>
    <name evidence="11" type="ORF">PCOR1329_LOCUS29855</name>
</gene>
<evidence type="ECO:0000313" key="11">
    <source>
        <dbReference type="EMBL" id="CAK0831558.1"/>
    </source>
</evidence>
<evidence type="ECO:0000256" key="2">
    <source>
        <dbReference type="ARBA" id="ARBA00004653"/>
    </source>
</evidence>
<evidence type="ECO:0008006" key="13">
    <source>
        <dbReference type="Google" id="ProtNLM"/>
    </source>
</evidence>
<feature type="transmembrane region" description="Helical" evidence="10">
    <location>
        <begin position="296"/>
        <end position="320"/>
    </location>
</feature>
<keyword evidence="3" id="KW-0813">Transport</keyword>
<evidence type="ECO:0000256" key="1">
    <source>
        <dbReference type="ARBA" id="ARBA00004439"/>
    </source>
</evidence>
<feature type="transmembrane region" description="Helical" evidence="10">
    <location>
        <begin position="97"/>
        <end position="117"/>
    </location>
</feature>
<dbReference type="Proteomes" id="UP001189429">
    <property type="component" value="Unassembled WGS sequence"/>
</dbReference>
<comment type="subcellular location">
    <subcellularLocation>
        <location evidence="1">Cytoplasmic vesicle membrane</location>
        <topology evidence="1">Multi-pass membrane protein</topology>
    </subcellularLocation>
    <subcellularLocation>
        <location evidence="2">Golgi apparatus membrane</location>
        <topology evidence="2">Multi-pass membrane protein</topology>
    </subcellularLocation>
</comment>
<evidence type="ECO:0000256" key="10">
    <source>
        <dbReference type="SAM" id="Phobius"/>
    </source>
</evidence>